<accession>A0A1H1B8Z7</accession>
<keyword evidence="2" id="KW-1185">Reference proteome</keyword>
<sequence>MRGSNCGFPATVYAHSSVCPHFPQKTIANGAISPEIPLRQASAAIRQLSAVFVLCYAPRVQSFRSFQARLDSRNPLNGQAVSRKVL</sequence>
<evidence type="ECO:0000313" key="1">
    <source>
        <dbReference type="EMBL" id="SDQ48360.1"/>
    </source>
</evidence>
<gene>
    <name evidence="1" type="ORF">SAMN05443245_1552</name>
</gene>
<protein>
    <submittedName>
        <fullName evidence="1">Uncharacterized protein</fullName>
    </submittedName>
</protein>
<reference evidence="2" key="1">
    <citation type="submission" date="2016-10" db="EMBL/GenBank/DDBJ databases">
        <authorList>
            <person name="Varghese N."/>
        </authorList>
    </citation>
    <scope>NUCLEOTIDE SEQUENCE [LARGE SCALE GENOMIC DNA]</scope>
    <source>
        <strain evidence="2">GAS106B</strain>
    </source>
</reference>
<proteinExistence type="predicted"/>
<name>A0A1H1B8Z7_9BURK</name>
<evidence type="ECO:0000313" key="2">
    <source>
        <dbReference type="Proteomes" id="UP000183487"/>
    </source>
</evidence>
<dbReference type="AlphaFoldDB" id="A0A1H1B8Z7"/>
<dbReference type="EMBL" id="FNKP01000001">
    <property type="protein sequence ID" value="SDQ48360.1"/>
    <property type="molecule type" value="Genomic_DNA"/>
</dbReference>
<organism evidence="1 2">
    <name type="scientific">Paraburkholderia fungorum</name>
    <dbReference type="NCBI Taxonomy" id="134537"/>
    <lineage>
        <taxon>Bacteria</taxon>
        <taxon>Pseudomonadati</taxon>
        <taxon>Pseudomonadota</taxon>
        <taxon>Betaproteobacteria</taxon>
        <taxon>Burkholderiales</taxon>
        <taxon>Burkholderiaceae</taxon>
        <taxon>Paraburkholderia</taxon>
    </lineage>
</organism>
<dbReference type="Proteomes" id="UP000183487">
    <property type="component" value="Unassembled WGS sequence"/>
</dbReference>